<proteinExistence type="predicted"/>
<protein>
    <submittedName>
        <fullName evidence="5">Uncharacterized protein</fullName>
    </submittedName>
</protein>
<keyword evidence="6" id="KW-1185">Reference proteome</keyword>
<evidence type="ECO:0000259" key="3">
    <source>
        <dbReference type="PROSITE" id="PS50090"/>
    </source>
</evidence>
<dbReference type="SUPFAM" id="SSF46689">
    <property type="entry name" value="Homeodomain-like"/>
    <property type="match status" value="1"/>
</dbReference>
<feature type="domain" description="HTH myb-type" evidence="4">
    <location>
        <begin position="161"/>
        <end position="220"/>
    </location>
</feature>
<feature type="region of interest" description="Disordered" evidence="2">
    <location>
        <begin position="52"/>
        <end position="171"/>
    </location>
</feature>
<comment type="caution">
    <text evidence="5">The sequence shown here is derived from an EMBL/GenBank/DDBJ whole genome shotgun (WGS) entry which is preliminary data.</text>
</comment>
<evidence type="ECO:0000259" key="4">
    <source>
        <dbReference type="PROSITE" id="PS51294"/>
    </source>
</evidence>
<evidence type="ECO:0000256" key="1">
    <source>
        <dbReference type="ARBA" id="ARBA00023242"/>
    </source>
</evidence>
<dbReference type="PANTHER" id="PTHR46734">
    <property type="entry name" value="TELOMERIC REPEAT-BINDING FACTOR 1 TERF1"/>
    <property type="match status" value="1"/>
</dbReference>
<sequence>MAPATVYKPTSLDFINRPNPVEPQSAPQQHPLNGVSQLPQASNKHILRLLYGNNNVQSSVQERPAKRRKSGDAQSLDLPKLPVRENAKRLRIPPTLSGLHQPPPNAGLLPSISVEQPAKPTGDLQPKADPPNSGLTGVDEPVTNDTVSVKPTAESTRSEKSKRPKRKKWSDEETACLLKGVAKFGVGNWTKILKYAEYEFNARTALDLKDRFRVCCPDDYKHKSTAPAPKPSNKERRQPVPRPSRRDCKSQAELAELGINQPFDKVARRARHGYSEAEDEALLRGFKLYGKQWASIRADTEYAKAGLVPKGEVKGRKSATHGDNENAADARPSNIIAINATKVVPAKPIPPIEATDQSKRLPTMPLLPDDVFFGAAFDSDFDPDPGLITLDRGILDWPQPQTRTMIDPLATLNLPRPTATWGQQGVSFQPQQQFQVASALPSLAAVTTYGYGFGDGDMMD</sequence>
<dbReference type="InterPro" id="IPR017930">
    <property type="entry name" value="Myb_dom"/>
</dbReference>
<evidence type="ECO:0000313" key="6">
    <source>
        <dbReference type="Proteomes" id="UP001274830"/>
    </source>
</evidence>
<organism evidence="5 6">
    <name type="scientific">Recurvomyces mirabilis</name>
    <dbReference type="NCBI Taxonomy" id="574656"/>
    <lineage>
        <taxon>Eukaryota</taxon>
        <taxon>Fungi</taxon>
        <taxon>Dikarya</taxon>
        <taxon>Ascomycota</taxon>
        <taxon>Pezizomycotina</taxon>
        <taxon>Dothideomycetes</taxon>
        <taxon>Dothideomycetidae</taxon>
        <taxon>Mycosphaerellales</taxon>
        <taxon>Teratosphaeriaceae</taxon>
        <taxon>Recurvomyces</taxon>
    </lineage>
</organism>
<feature type="region of interest" description="Disordered" evidence="2">
    <location>
        <begin position="221"/>
        <end position="248"/>
    </location>
</feature>
<dbReference type="InterPro" id="IPR009057">
    <property type="entry name" value="Homeodomain-like_sf"/>
</dbReference>
<feature type="compositionally biased region" description="Basic and acidic residues" evidence="2">
    <location>
        <begin position="232"/>
        <end position="248"/>
    </location>
</feature>
<feature type="compositionally biased region" description="Polar residues" evidence="2">
    <location>
        <begin position="25"/>
        <end position="40"/>
    </location>
</feature>
<feature type="compositionally biased region" description="Polar residues" evidence="2">
    <location>
        <begin position="52"/>
        <end position="61"/>
    </location>
</feature>
<dbReference type="Gene3D" id="1.10.246.220">
    <property type="match status" value="1"/>
</dbReference>
<dbReference type="SMART" id="SM00717">
    <property type="entry name" value="SANT"/>
    <property type="match status" value="2"/>
</dbReference>
<dbReference type="InterPro" id="IPR052450">
    <property type="entry name" value="TRBD-Containing_Protein"/>
</dbReference>
<dbReference type="Proteomes" id="UP001274830">
    <property type="component" value="Unassembled WGS sequence"/>
</dbReference>
<dbReference type="AlphaFoldDB" id="A0AAE0WFE2"/>
<evidence type="ECO:0000256" key="2">
    <source>
        <dbReference type="SAM" id="MobiDB-lite"/>
    </source>
</evidence>
<gene>
    <name evidence="5" type="ORF">LTR78_009438</name>
</gene>
<dbReference type="InterPro" id="IPR001005">
    <property type="entry name" value="SANT/Myb"/>
</dbReference>
<dbReference type="CDD" id="cd11660">
    <property type="entry name" value="SANT_TRF"/>
    <property type="match status" value="1"/>
</dbReference>
<accession>A0AAE0WFE2</accession>
<dbReference type="PROSITE" id="PS51294">
    <property type="entry name" value="HTH_MYB"/>
    <property type="match status" value="1"/>
</dbReference>
<dbReference type="PROSITE" id="PS50090">
    <property type="entry name" value="MYB_LIKE"/>
    <property type="match status" value="1"/>
</dbReference>
<reference evidence="5" key="1">
    <citation type="submission" date="2023-07" db="EMBL/GenBank/DDBJ databases">
        <title>Black Yeasts Isolated from many extreme environments.</title>
        <authorList>
            <person name="Coleine C."/>
            <person name="Stajich J.E."/>
            <person name="Selbmann L."/>
        </authorList>
    </citation>
    <scope>NUCLEOTIDE SEQUENCE</scope>
    <source>
        <strain evidence="5">CCFEE 5485</strain>
    </source>
</reference>
<dbReference type="PANTHER" id="PTHR46734:SF1">
    <property type="entry name" value="TELOMERIC REPEAT-BINDING FACTOR 1"/>
    <property type="match status" value="1"/>
</dbReference>
<feature type="region of interest" description="Disordered" evidence="2">
    <location>
        <begin position="1"/>
        <end position="40"/>
    </location>
</feature>
<dbReference type="Pfam" id="PF00249">
    <property type="entry name" value="Myb_DNA-binding"/>
    <property type="match status" value="1"/>
</dbReference>
<feature type="domain" description="Myb-like" evidence="3">
    <location>
        <begin position="161"/>
        <end position="213"/>
    </location>
</feature>
<name>A0AAE0WFE2_9PEZI</name>
<keyword evidence="1" id="KW-0539">Nucleus</keyword>
<dbReference type="EMBL" id="JAUTXT010000052">
    <property type="protein sequence ID" value="KAK3670746.1"/>
    <property type="molecule type" value="Genomic_DNA"/>
</dbReference>
<evidence type="ECO:0000313" key="5">
    <source>
        <dbReference type="EMBL" id="KAK3670746.1"/>
    </source>
</evidence>